<dbReference type="AlphaFoldDB" id="A0A9X8VI92"/>
<evidence type="ECO:0008006" key="2">
    <source>
        <dbReference type="Google" id="ProtNLM"/>
    </source>
</evidence>
<protein>
    <recommendedName>
        <fullName evidence="2">Antirestriction protein</fullName>
    </recommendedName>
</protein>
<proteinExistence type="predicted"/>
<organism evidence="1">
    <name type="scientific">Serratia marcescens</name>
    <dbReference type="NCBI Taxonomy" id="615"/>
    <lineage>
        <taxon>Bacteria</taxon>
        <taxon>Pseudomonadati</taxon>
        <taxon>Pseudomonadota</taxon>
        <taxon>Gammaproteobacteria</taxon>
        <taxon>Enterobacterales</taxon>
        <taxon>Yersiniaceae</taxon>
        <taxon>Serratia</taxon>
    </lineage>
</organism>
<accession>A0A9X8VI92</accession>
<evidence type="ECO:0000313" key="1">
    <source>
        <dbReference type="EMBL" id="TFV04378.1"/>
    </source>
</evidence>
<comment type="caution">
    <text evidence="1">The sequence shown here is derived from an EMBL/GenBank/DDBJ whole genome shotgun (WGS) entry which is preliminary data.</text>
</comment>
<dbReference type="EMBL" id="SPSG01001550">
    <property type="protein sequence ID" value="TFV04378.1"/>
    <property type="molecule type" value="Genomic_DNA"/>
</dbReference>
<reference evidence="1" key="1">
    <citation type="submission" date="2019-03" db="EMBL/GenBank/DDBJ databases">
        <title>Serratia marcescens strain N2 draft genome.</title>
        <authorList>
            <person name="Yassin A."/>
            <person name="El-Kenawy N."/>
            <person name="Youssef N.H."/>
        </authorList>
    </citation>
    <scope>NUCLEOTIDE SEQUENCE [LARGE SCALE GENOMIC DNA]</scope>
    <source>
        <strain evidence="1">N2</strain>
    </source>
</reference>
<gene>
    <name evidence="1" type="ORF">E0L31_12360</name>
</gene>
<name>A0A9X8VI92_SERMA</name>
<sequence length="84" mass="9389">MQHVPDDVRQADVYPLSLDEVPGCRAISDDGICAWCTHLLYRPGEFSLCPLSQADGMWPSHCDENGYAQSCLSRQLNQHPCPDK</sequence>